<dbReference type="AlphaFoldDB" id="A0A6J7CMU2"/>
<comment type="similarity">
    <text evidence="1">Belongs to the short-chain dehydrogenases/reductases (SDR) family.</text>
</comment>
<dbReference type="SUPFAM" id="SSF51735">
    <property type="entry name" value="NAD(P)-binding Rossmann-fold domains"/>
    <property type="match status" value="1"/>
</dbReference>
<dbReference type="Pfam" id="PF13561">
    <property type="entry name" value="adh_short_C2"/>
    <property type="match status" value="1"/>
</dbReference>
<evidence type="ECO:0000313" key="2">
    <source>
        <dbReference type="EMBL" id="CAB4859677.1"/>
    </source>
</evidence>
<sequence length="251" mass="26536">MGKKVLITGSRGIAAALVAKLSYVDYSIYLVGGEEQDCKSLSAQFPQVVGYSAIDIRDEELITDAFKQAINQLGGMDHAVSIVGGSGRSFGDGAIEDISKSAWDQTLELNLTTAFMTAREAIKYFKDHGGGSLILTSSVLATSPSPEFFRTHAYAVAKGGINTLVKTLSAAYIADSIRVNAVAPSLVATPMAARAAQNPEIADFTKRKQPFAPHQLSADQVAAAYVYLIENQGVTGQIIEIDGGWSVNSGV</sequence>
<accession>A0A6J7CMU2</accession>
<dbReference type="PRINTS" id="PR00081">
    <property type="entry name" value="GDHRDH"/>
</dbReference>
<dbReference type="CDD" id="cd05233">
    <property type="entry name" value="SDR_c"/>
    <property type="match status" value="1"/>
</dbReference>
<proteinExistence type="inferred from homology"/>
<dbReference type="InterPro" id="IPR002347">
    <property type="entry name" value="SDR_fam"/>
</dbReference>
<protein>
    <submittedName>
        <fullName evidence="2">Unannotated protein</fullName>
    </submittedName>
</protein>
<reference evidence="2" key="1">
    <citation type="submission" date="2020-05" db="EMBL/GenBank/DDBJ databases">
        <authorList>
            <person name="Chiriac C."/>
            <person name="Salcher M."/>
            <person name="Ghai R."/>
            <person name="Kavagutti S V."/>
        </authorList>
    </citation>
    <scope>NUCLEOTIDE SEQUENCE</scope>
</reference>
<gene>
    <name evidence="2" type="ORF">UFOPK3342_00349</name>
</gene>
<organism evidence="2">
    <name type="scientific">freshwater metagenome</name>
    <dbReference type="NCBI Taxonomy" id="449393"/>
    <lineage>
        <taxon>unclassified sequences</taxon>
        <taxon>metagenomes</taxon>
        <taxon>ecological metagenomes</taxon>
    </lineage>
</organism>
<dbReference type="EMBL" id="CAFBLH010000006">
    <property type="protein sequence ID" value="CAB4859677.1"/>
    <property type="molecule type" value="Genomic_DNA"/>
</dbReference>
<dbReference type="InterPro" id="IPR020904">
    <property type="entry name" value="Sc_DH/Rdtase_CS"/>
</dbReference>
<dbReference type="InterPro" id="IPR036291">
    <property type="entry name" value="NAD(P)-bd_dom_sf"/>
</dbReference>
<evidence type="ECO:0000256" key="1">
    <source>
        <dbReference type="ARBA" id="ARBA00006484"/>
    </source>
</evidence>
<dbReference type="GO" id="GO:0016616">
    <property type="term" value="F:oxidoreductase activity, acting on the CH-OH group of donors, NAD or NADP as acceptor"/>
    <property type="evidence" value="ECO:0007669"/>
    <property type="project" value="TreeGrafter"/>
</dbReference>
<dbReference type="PROSITE" id="PS00061">
    <property type="entry name" value="ADH_SHORT"/>
    <property type="match status" value="1"/>
</dbReference>
<dbReference type="PANTHER" id="PTHR42760">
    <property type="entry name" value="SHORT-CHAIN DEHYDROGENASES/REDUCTASES FAMILY MEMBER"/>
    <property type="match status" value="1"/>
</dbReference>
<name>A0A6J7CMU2_9ZZZZ</name>
<dbReference type="Gene3D" id="3.40.50.720">
    <property type="entry name" value="NAD(P)-binding Rossmann-like Domain"/>
    <property type="match status" value="1"/>
</dbReference>